<accession>A0AA94XWJ7</accession>
<evidence type="ECO:0000256" key="1">
    <source>
        <dbReference type="ARBA" id="ARBA00023002"/>
    </source>
</evidence>
<dbReference type="AlphaFoldDB" id="A0AA94XWJ7"/>
<evidence type="ECO:0000259" key="3">
    <source>
        <dbReference type="Pfam" id="PF02826"/>
    </source>
</evidence>
<dbReference type="CDD" id="cd12165">
    <property type="entry name" value="2-Hacid_dh_6"/>
    <property type="match status" value="1"/>
</dbReference>
<dbReference type="GO" id="GO:0016618">
    <property type="term" value="F:hydroxypyruvate reductase [NAD(P)H] activity"/>
    <property type="evidence" value="ECO:0007669"/>
    <property type="project" value="TreeGrafter"/>
</dbReference>
<dbReference type="Gene3D" id="3.40.50.720">
    <property type="entry name" value="NAD(P)-binding Rossmann-like Domain"/>
    <property type="match status" value="2"/>
</dbReference>
<dbReference type="InterPro" id="IPR050223">
    <property type="entry name" value="D-isomer_2-hydroxyacid_DH"/>
</dbReference>
<organism evidence="4 5">
    <name type="scientific">Glutamicibacter halophytocola</name>
    <dbReference type="NCBI Taxonomy" id="1933880"/>
    <lineage>
        <taxon>Bacteria</taxon>
        <taxon>Bacillati</taxon>
        <taxon>Actinomycetota</taxon>
        <taxon>Actinomycetes</taxon>
        <taxon>Micrococcales</taxon>
        <taxon>Micrococcaceae</taxon>
        <taxon>Glutamicibacter</taxon>
    </lineage>
</organism>
<dbReference type="PANTHER" id="PTHR10996:SF178">
    <property type="entry name" value="2-HYDROXYACID DEHYDROGENASE YGL185C-RELATED"/>
    <property type="match status" value="1"/>
</dbReference>
<dbReference type="SUPFAM" id="SSF51735">
    <property type="entry name" value="NAD(P)-binding Rossmann-fold domains"/>
    <property type="match status" value="1"/>
</dbReference>
<dbReference type="GO" id="GO:0030267">
    <property type="term" value="F:glyoxylate reductase (NADPH) activity"/>
    <property type="evidence" value="ECO:0007669"/>
    <property type="project" value="TreeGrafter"/>
</dbReference>
<dbReference type="InterPro" id="IPR006140">
    <property type="entry name" value="D-isomer_DH_NAD-bd"/>
</dbReference>
<dbReference type="PROSITE" id="PS00671">
    <property type="entry name" value="D_2_HYDROXYACID_DH_3"/>
    <property type="match status" value="1"/>
</dbReference>
<dbReference type="Pfam" id="PF02826">
    <property type="entry name" value="2-Hacid_dh_C"/>
    <property type="match status" value="1"/>
</dbReference>
<evidence type="ECO:0000313" key="5">
    <source>
        <dbReference type="Proteomes" id="UP001060018"/>
    </source>
</evidence>
<reference evidence="4" key="1">
    <citation type="journal article" date="2022" name="Pest Manag. Sci.">
        <title>Glutamicibacter halophytocola-mediated host fitness of potato tuber moth on Solanaceae crops.</title>
        <authorList>
            <person name="Wang W."/>
            <person name="Xiao G."/>
            <person name="Du G."/>
            <person name="Chang L."/>
            <person name="Yang Y."/>
            <person name="Ye J."/>
            <person name="Chen B."/>
        </authorList>
    </citation>
    <scope>NUCLEOTIDE SEQUENCE</scope>
    <source>
        <strain evidence="4">S2</strain>
    </source>
</reference>
<dbReference type="Proteomes" id="UP001060018">
    <property type="component" value="Chromosome"/>
</dbReference>
<feature type="domain" description="D-isomer specific 2-hydroxyacid dehydrogenase NAD-binding" evidence="3">
    <location>
        <begin position="99"/>
        <end position="283"/>
    </location>
</feature>
<dbReference type="PANTHER" id="PTHR10996">
    <property type="entry name" value="2-HYDROXYACID DEHYDROGENASE-RELATED"/>
    <property type="match status" value="1"/>
</dbReference>
<dbReference type="GO" id="GO:0005829">
    <property type="term" value="C:cytosol"/>
    <property type="evidence" value="ECO:0007669"/>
    <property type="project" value="TreeGrafter"/>
</dbReference>
<proteinExistence type="predicted"/>
<keyword evidence="2" id="KW-0520">NAD</keyword>
<protein>
    <submittedName>
        <fullName evidence="4">2-hydroxyacid dehydrogenase</fullName>
    </submittedName>
</protein>
<name>A0AA94XWJ7_9MICC</name>
<evidence type="ECO:0000313" key="4">
    <source>
        <dbReference type="EMBL" id="UUX58430.1"/>
    </source>
</evidence>
<dbReference type="InterPro" id="IPR036291">
    <property type="entry name" value="NAD(P)-bd_dom_sf"/>
</dbReference>
<keyword evidence="1" id="KW-0560">Oxidoreductase</keyword>
<dbReference type="InterPro" id="IPR029753">
    <property type="entry name" value="D-isomer_DH_CS"/>
</dbReference>
<dbReference type="SUPFAM" id="SSF52283">
    <property type="entry name" value="Formate/glycerate dehydrogenase catalytic domain-like"/>
    <property type="match status" value="1"/>
</dbReference>
<evidence type="ECO:0000256" key="2">
    <source>
        <dbReference type="ARBA" id="ARBA00023027"/>
    </source>
</evidence>
<dbReference type="EMBL" id="CP102487">
    <property type="protein sequence ID" value="UUX58430.1"/>
    <property type="molecule type" value="Genomic_DNA"/>
</dbReference>
<dbReference type="GO" id="GO:0051287">
    <property type="term" value="F:NAD binding"/>
    <property type="evidence" value="ECO:0007669"/>
    <property type="project" value="InterPro"/>
</dbReference>
<gene>
    <name evidence="4" type="ORF">NUH22_14185</name>
</gene>
<dbReference type="RefSeq" id="WP_194943685.1">
    <property type="nucleotide sequence ID" value="NZ_CP012750.1"/>
</dbReference>
<sequence length="315" mass="33300">MTDPILERLADDFVEQAGQHDWHFASALSPERQQALLASCDVLVCARLTPEQARGCGARYVHITGIGADRVAVAHLPAGTIVSRTGHHERSIAEHVVMVSMVHQRRLLETNRELQAGIWRTVATAPQTPMNPTFSGLTFGFVGLGGIGEQALALCNALGARSVAVRRSPGGALPAGLEWAKTMDALPELLSASDVVVLGVPLTAETTGLIGASQLRQMRPGALLVNVSRGPVVDQDALFEALVNQSIGGAALDVWWDAPSGVVAPEAVRRFAQLPNVIATPHNSGHTLDTFGSRVGEIAQNITAFADGRSLSNQL</sequence>